<keyword evidence="1" id="KW-0732">Signal</keyword>
<dbReference type="InterPro" id="IPR010321">
    <property type="entry name" value="DUF922"/>
</dbReference>
<dbReference type="AlphaFoldDB" id="A0AAF1K6H6"/>
<dbReference type="KEGG" id="rtu:PR017_07700"/>
<dbReference type="PIRSF" id="PIRSF010521">
    <property type="entry name" value="DUF922_bac"/>
    <property type="match status" value="1"/>
</dbReference>
<proteinExistence type="predicted"/>
<dbReference type="EMBL" id="CP117255">
    <property type="protein sequence ID" value="WFR96982.1"/>
    <property type="molecule type" value="Genomic_DNA"/>
</dbReference>
<evidence type="ECO:0000313" key="2">
    <source>
        <dbReference type="EMBL" id="WFR96982.1"/>
    </source>
</evidence>
<organism evidence="2 3">
    <name type="scientific">Rhizobium tumorigenes</name>
    <dbReference type="NCBI Taxonomy" id="2041385"/>
    <lineage>
        <taxon>Bacteria</taxon>
        <taxon>Pseudomonadati</taxon>
        <taxon>Pseudomonadota</taxon>
        <taxon>Alphaproteobacteria</taxon>
        <taxon>Hyphomicrobiales</taxon>
        <taxon>Rhizobiaceae</taxon>
        <taxon>Rhizobium/Agrobacterium group</taxon>
        <taxon>Rhizobium</taxon>
    </lineage>
</organism>
<sequence length="209" mass="23186">MPTASRFACLPLAVLLSCGVLRSAEAEVVAHKTFSYFDISGNTADELDAALNAGGPTAMGASSRHPGATRIRFGGQATYVESGGRCHIGGARVTVDIVVILPRWRDRRHAQPRLSAVWDRLSADIKRHEERHAEIARSHARSLEKAILSLPAERTCDLLQDKVSGESVRNTVLHDQDQARFDRVEATNFQNRMQRLAHRRHGEKSEKME</sequence>
<protein>
    <submittedName>
        <fullName evidence="2">DUF922 domain-containing protein</fullName>
    </submittedName>
</protein>
<keyword evidence="3" id="KW-1185">Reference proteome</keyword>
<name>A0AAF1K6H6_9HYPH</name>
<gene>
    <name evidence="2" type="ORF">PR017_07700</name>
</gene>
<dbReference type="Proteomes" id="UP000249499">
    <property type="component" value="Chromosome"/>
</dbReference>
<reference evidence="2 3" key="1">
    <citation type="journal article" date="2018" name="Sci. Rep.">
        <title>Rhizobium tumorigenes sp. nov., a novel plant tumorigenic bacterium isolated from cane gall tumors on thornless blackberry.</title>
        <authorList>
            <person name="Kuzmanovi N."/>
            <person name="Smalla K."/>
            <person name="Gronow S."/>
            <person name="PuBawska J."/>
        </authorList>
    </citation>
    <scope>NUCLEOTIDE SEQUENCE [LARGE SCALE GENOMIC DNA]</scope>
    <source>
        <strain evidence="2 3">1078</strain>
    </source>
</reference>
<feature type="signal peptide" evidence="1">
    <location>
        <begin position="1"/>
        <end position="26"/>
    </location>
</feature>
<reference evidence="3" key="2">
    <citation type="journal article" date="2023" name="MicrobiologyOpen">
        <title>Genomics of the tumorigenes clade of the family Rhizobiaceae and description of Rhizobium rhododendri sp. nov.</title>
        <authorList>
            <person name="Kuzmanovic N."/>
            <person name="diCenzo G.C."/>
            <person name="Bunk B."/>
            <person name="Sproeer C."/>
            <person name="Fruehling A."/>
            <person name="Neumann-Schaal M."/>
            <person name="Overmann J."/>
            <person name="Smalla K."/>
        </authorList>
    </citation>
    <scope>NUCLEOTIDE SEQUENCE [LARGE SCALE GENOMIC DNA]</scope>
    <source>
        <strain evidence="3">1078</strain>
    </source>
</reference>
<feature type="chain" id="PRO_5042166438" evidence="1">
    <location>
        <begin position="27"/>
        <end position="209"/>
    </location>
</feature>
<evidence type="ECO:0000313" key="3">
    <source>
        <dbReference type="Proteomes" id="UP000249499"/>
    </source>
</evidence>
<dbReference type="Pfam" id="PF06037">
    <property type="entry name" value="DUF922"/>
    <property type="match status" value="1"/>
</dbReference>
<evidence type="ECO:0000256" key="1">
    <source>
        <dbReference type="SAM" id="SignalP"/>
    </source>
</evidence>
<dbReference type="RefSeq" id="WP_111221852.1">
    <property type="nucleotide sequence ID" value="NZ_CP117255.1"/>
</dbReference>
<accession>A0AAF1K6H6</accession>
<dbReference type="PROSITE" id="PS51257">
    <property type="entry name" value="PROKAR_LIPOPROTEIN"/>
    <property type="match status" value="1"/>
</dbReference>